<comment type="miscellaneous">
    <text evidence="5">In the reaction, the free carboxyl group of octanoic acid is attached via an amide linkage to the epsilon-amino group of a specific lysine residue of lipoyl domains of lipoate-dependent enzymes.</text>
</comment>
<dbReference type="GO" id="GO:0033819">
    <property type="term" value="F:lipoyl(octanoyl) transferase activity"/>
    <property type="evidence" value="ECO:0007669"/>
    <property type="project" value="UniProtKB-EC"/>
</dbReference>
<dbReference type="GO" id="GO:0016874">
    <property type="term" value="F:ligase activity"/>
    <property type="evidence" value="ECO:0007669"/>
    <property type="project" value="UniProtKB-KW"/>
</dbReference>
<dbReference type="GO" id="GO:0009249">
    <property type="term" value="P:protein lipoylation"/>
    <property type="evidence" value="ECO:0007669"/>
    <property type="project" value="InterPro"/>
</dbReference>
<comment type="function">
    <text evidence="4 5 6">Catalyzes the transfer of endogenously produced octanoic acid from octanoyl-acyl-carrier-protein onto the lipoyl domains of lipoate-dependent enzymes. Lipoyl-ACP can also act as a substrate although octanoyl-ACP is likely to be the physiological substrate.</text>
</comment>
<feature type="site" description="Lowers pKa of active site Cys" evidence="5 9">
    <location>
        <position position="158"/>
    </location>
</feature>
<keyword evidence="2 5" id="KW-0808">Transferase</keyword>
<dbReference type="EMBL" id="CP006912">
    <property type="protein sequence ID" value="AHB48459.1"/>
    <property type="molecule type" value="Genomic_DNA"/>
</dbReference>
<dbReference type="PROSITE" id="PS01313">
    <property type="entry name" value="LIPB"/>
    <property type="match status" value="1"/>
</dbReference>
<evidence type="ECO:0000256" key="3">
    <source>
        <dbReference type="ARBA" id="ARBA00023315"/>
    </source>
</evidence>
<evidence type="ECO:0000256" key="9">
    <source>
        <dbReference type="PIRSR" id="PIRSR016262-3"/>
    </source>
</evidence>
<evidence type="ECO:0000256" key="7">
    <source>
        <dbReference type="PIRSR" id="PIRSR016262-1"/>
    </source>
</evidence>
<evidence type="ECO:0000256" key="8">
    <source>
        <dbReference type="PIRSR" id="PIRSR016262-2"/>
    </source>
</evidence>
<reference evidence="11 12" key="1">
    <citation type="journal article" date="2014" name="Genome Announc.">
        <title>Complete Genome Sequence of Hyphomicrobium nitrativorans Strain NL23, a Denitrifying Bacterium Isolated from Biofilm of a Methanol-Fed Denitrification System Treating Seawater at the Montreal Biodome.</title>
        <authorList>
            <person name="Martineau C."/>
            <person name="Villeneuve C."/>
            <person name="Mauffrey F."/>
            <person name="Villemur R."/>
        </authorList>
    </citation>
    <scope>NUCLEOTIDE SEQUENCE [LARGE SCALE GENOMIC DNA]</scope>
    <source>
        <strain evidence="11">NL23</strain>
    </source>
</reference>
<dbReference type="NCBIfam" id="NF010921">
    <property type="entry name" value="PRK14341.1"/>
    <property type="match status" value="1"/>
</dbReference>
<dbReference type="InterPro" id="IPR020605">
    <property type="entry name" value="Octanoyltransferase_CS"/>
</dbReference>
<dbReference type="GO" id="GO:0005737">
    <property type="term" value="C:cytoplasm"/>
    <property type="evidence" value="ECO:0007669"/>
    <property type="project" value="UniProtKB-SubCell"/>
</dbReference>
<dbReference type="PIRSF" id="PIRSF016262">
    <property type="entry name" value="LPLase"/>
    <property type="match status" value="1"/>
</dbReference>
<accession>V5SES4</accession>
<dbReference type="Proteomes" id="UP000018542">
    <property type="component" value="Chromosome"/>
</dbReference>
<feature type="active site" description="Acyl-thioester intermediate" evidence="5 7">
    <location>
        <position position="192"/>
    </location>
</feature>
<dbReference type="PROSITE" id="PS51733">
    <property type="entry name" value="BPL_LPL_CATALYTIC"/>
    <property type="match status" value="1"/>
</dbReference>
<name>V5SES4_9HYPH</name>
<evidence type="ECO:0000256" key="2">
    <source>
        <dbReference type="ARBA" id="ARBA00022679"/>
    </source>
</evidence>
<proteinExistence type="inferred from homology"/>
<dbReference type="InterPro" id="IPR045864">
    <property type="entry name" value="aa-tRNA-synth_II/BPL/LPL"/>
</dbReference>
<evidence type="ECO:0000313" key="11">
    <source>
        <dbReference type="EMBL" id="AHB48459.1"/>
    </source>
</evidence>
<comment type="similarity">
    <text evidence="5 6">Belongs to the LipB family.</text>
</comment>
<dbReference type="SUPFAM" id="SSF55681">
    <property type="entry name" value="Class II aaRS and biotin synthetases"/>
    <property type="match status" value="1"/>
</dbReference>
<protein>
    <recommendedName>
        <fullName evidence="5 6">Octanoyltransferase</fullName>
        <ecNumber evidence="5 6">2.3.1.181</ecNumber>
    </recommendedName>
    <alternativeName>
        <fullName evidence="5">Lipoate-protein ligase B</fullName>
    </alternativeName>
    <alternativeName>
        <fullName evidence="5">Lipoyl/octanoyl transferase</fullName>
    </alternativeName>
    <alternativeName>
        <fullName evidence="5">Octanoyl-[acyl-carrier-protein]-protein N-octanoyltransferase</fullName>
    </alternativeName>
</protein>
<evidence type="ECO:0000259" key="10">
    <source>
        <dbReference type="PROSITE" id="PS51733"/>
    </source>
</evidence>
<comment type="catalytic activity">
    <reaction evidence="5 6">
        <text>octanoyl-[ACP] + L-lysyl-[protein] = N(6)-octanoyl-L-lysyl-[protein] + holo-[ACP] + H(+)</text>
        <dbReference type="Rhea" id="RHEA:17665"/>
        <dbReference type="Rhea" id="RHEA-COMP:9636"/>
        <dbReference type="Rhea" id="RHEA-COMP:9685"/>
        <dbReference type="Rhea" id="RHEA-COMP:9752"/>
        <dbReference type="Rhea" id="RHEA-COMP:9928"/>
        <dbReference type="ChEBI" id="CHEBI:15378"/>
        <dbReference type="ChEBI" id="CHEBI:29969"/>
        <dbReference type="ChEBI" id="CHEBI:64479"/>
        <dbReference type="ChEBI" id="CHEBI:78463"/>
        <dbReference type="ChEBI" id="CHEBI:78809"/>
        <dbReference type="EC" id="2.3.1.181"/>
    </reaction>
</comment>
<feature type="binding site" evidence="5 8">
    <location>
        <begin position="86"/>
        <end position="93"/>
    </location>
    <ligand>
        <name>substrate</name>
    </ligand>
</feature>
<dbReference type="EC" id="2.3.1.181" evidence="5 6"/>
<dbReference type="CDD" id="cd16444">
    <property type="entry name" value="LipB"/>
    <property type="match status" value="1"/>
</dbReference>
<dbReference type="NCBIfam" id="NF010925">
    <property type="entry name" value="PRK14345.1"/>
    <property type="match status" value="1"/>
</dbReference>
<dbReference type="UniPathway" id="UPA00538">
    <property type="reaction ID" value="UER00592"/>
</dbReference>
<comment type="subcellular location">
    <subcellularLocation>
        <location evidence="5">Cytoplasm</location>
    </subcellularLocation>
</comment>
<evidence type="ECO:0000313" key="12">
    <source>
        <dbReference type="Proteomes" id="UP000018542"/>
    </source>
</evidence>
<feature type="domain" description="BPL/LPL catalytic" evidence="10">
    <location>
        <begin position="47"/>
        <end position="230"/>
    </location>
</feature>
<dbReference type="InterPro" id="IPR004143">
    <property type="entry name" value="BPL_LPL_catalytic"/>
</dbReference>
<keyword evidence="5" id="KW-0963">Cytoplasm</keyword>
<evidence type="ECO:0000256" key="4">
    <source>
        <dbReference type="ARBA" id="ARBA00024732"/>
    </source>
</evidence>
<dbReference type="KEGG" id="hni:W911_08720"/>
<evidence type="ECO:0000256" key="1">
    <source>
        <dbReference type="ARBA" id="ARBA00004821"/>
    </source>
</evidence>
<dbReference type="RefSeq" id="WP_023787121.1">
    <property type="nucleotide sequence ID" value="NC_022997.1"/>
</dbReference>
<dbReference type="NCBIfam" id="TIGR00214">
    <property type="entry name" value="lipB"/>
    <property type="match status" value="1"/>
</dbReference>
<keyword evidence="11" id="KW-0436">Ligase</keyword>
<dbReference type="HOGENOM" id="CLU_035168_3_0_5"/>
<gene>
    <name evidence="5" type="primary">lipB</name>
    <name evidence="11" type="ORF">W911_08720</name>
</gene>
<dbReference type="PATRIC" id="fig|1029756.8.peg.1822"/>
<evidence type="ECO:0000256" key="5">
    <source>
        <dbReference type="HAMAP-Rule" id="MF_00013"/>
    </source>
</evidence>
<feature type="binding site" evidence="5 8">
    <location>
        <begin position="161"/>
        <end position="163"/>
    </location>
    <ligand>
        <name>substrate</name>
    </ligand>
</feature>
<organism evidence="11 12">
    <name type="scientific">Hyphomicrobium nitrativorans NL23</name>
    <dbReference type="NCBI Taxonomy" id="1029756"/>
    <lineage>
        <taxon>Bacteria</taxon>
        <taxon>Pseudomonadati</taxon>
        <taxon>Pseudomonadota</taxon>
        <taxon>Alphaproteobacteria</taxon>
        <taxon>Hyphomicrobiales</taxon>
        <taxon>Hyphomicrobiaceae</taxon>
        <taxon>Hyphomicrobium</taxon>
    </lineage>
</organism>
<dbReference type="Pfam" id="PF21948">
    <property type="entry name" value="LplA-B_cat"/>
    <property type="match status" value="1"/>
</dbReference>
<dbReference type="PANTHER" id="PTHR10993:SF7">
    <property type="entry name" value="LIPOYLTRANSFERASE 2, MITOCHONDRIAL-RELATED"/>
    <property type="match status" value="1"/>
</dbReference>
<comment type="pathway">
    <text evidence="1 5 6">Protein modification; protein lipoylation via endogenous pathway; protein N(6)-(lipoyl)lysine from octanoyl-[acyl-carrier-protein]: step 1/2.</text>
</comment>
<dbReference type="OrthoDB" id="9787061at2"/>
<dbReference type="HAMAP" id="MF_00013">
    <property type="entry name" value="LipB"/>
    <property type="match status" value="1"/>
</dbReference>
<keyword evidence="12" id="KW-1185">Reference proteome</keyword>
<dbReference type="InterPro" id="IPR000544">
    <property type="entry name" value="Octanoyltransferase"/>
</dbReference>
<feature type="binding site" evidence="5 8">
    <location>
        <begin position="174"/>
        <end position="176"/>
    </location>
    <ligand>
        <name>substrate</name>
    </ligand>
</feature>
<dbReference type="AlphaFoldDB" id="V5SES4"/>
<dbReference type="Gene3D" id="3.30.930.10">
    <property type="entry name" value="Bira Bifunctional Protein, Domain 2"/>
    <property type="match status" value="1"/>
</dbReference>
<keyword evidence="3 5" id="KW-0012">Acyltransferase</keyword>
<sequence length="246" mass="26357">MNDFDGCSMNARLPQTSNVSWRTSPGLTPYPLAVETMERRAADIRDGKQPELVWLLEHPPLYTAGTSARPADLRDPDSLPVFSTGRGGQFTYHGPGQRIAYVMLDVQRRFGADVRAFVGALERWLIAALSDVGVRGETREGRVGIWIADPGPPPSENKIAALGIRIRRGVSFHGISLNVAPDLSHYAGIVPCGIAEHGVTSLGDLGCQASTKDVDIALRQQFEALFGPTADDVPLAETGALSAAAK</sequence>
<dbReference type="STRING" id="1029756.W911_08720"/>
<evidence type="ECO:0000256" key="6">
    <source>
        <dbReference type="PIRNR" id="PIRNR016262"/>
    </source>
</evidence>
<dbReference type="PANTHER" id="PTHR10993">
    <property type="entry name" value="OCTANOYLTRANSFERASE"/>
    <property type="match status" value="1"/>
</dbReference>